<dbReference type="SUPFAM" id="SSF55945">
    <property type="entry name" value="TATA-box binding protein-like"/>
    <property type="match status" value="1"/>
</dbReference>
<dbReference type="Proteomes" id="UP000059419">
    <property type="component" value="Chromosome 1"/>
</dbReference>
<dbReference type="GO" id="GO:0032993">
    <property type="term" value="C:protein-DNA complex"/>
    <property type="evidence" value="ECO:0007669"/>
    <property type="project" value="TreeGrafter"/>
</dbReference>
<evidence type="ECO:0000256" key="10">
    <source>
        <dbReference type="ARBA" id="ARBA00023125"/>
    </source>
</evidence>
<evidence type="ECO:0000256" key="2">
    <source>
        <dbReference type="ARBA" id="ARBA00001947"/>
    </source>
</evidence>
<keyword evidence="11" id="KW-0010">Activator</keyword>
<dbReference type="InterPro" id="IPR018060">
    <property type="entry name" value="HTH_AraC"/>
</dbReference>
<dbReference type="Pfam" id="PF00730">
    <property type="entry name" value="HhH-GPD"/>
    <property type="match status" value="1"/>
</dbReference>
<dbReference type="InterPro" id="IPR011257">
    <property type="entry name" value="DNA_glycosylase"/>
</dbReference>
<dbReference type="GO" id="GO:0003700">
    <property type="term" value="F:DNA-binding transcription factor activity"/>
    <property type="evidence" value="ECO:0007669"/>
    <property type="project" value="InterPro"/>
</dbReference>
<dbReference type="PROSITE" id="PS00041">
    <property type="entry name" value="HTH_ARAC_FAMILY_1"/>
    <property type="match status" value="1"/>
</dbReference>
<keyword evidence="15" id="KW-0326">Glycosidase</keyword>
<dbReference type="Gene3D" id="1.10.1670.10">
    <property type="entry name" value="Helix-hairpin-Helix base-excision DNA repair enzymes (C-terminal)"/>
    <property type="match status" value="1"/>
</dbReference>
<feature type="domain" description="HTH araC/xylS-type" evidence="14">
    <location>
        <begin position="108"/>
        <end position="211"/>
    </location>
</feature>
<protein>
    <recommendedName>
        <fullName evidence="3">DNA-3-methyladenine glycosylase II</fullName>
        <ecNumber evidence="3">3.2.2.21</ecNumber>
    </recommendedName>
</protein>
<evidence type="ECO:0000256" key="4">
    <source>
        <dbReference type="ARBA" id="ARBA00022603"/>
    </source>
</evidence>
<dbReference type="InterPro" id="IPR004026">
    <property type="entry name" value="Ada_DNA_repair_Zn-bd"/>
</dbReference>
<reference evidence="16" key="1">
    <citation type="submission" date="2015-11" db="EMBL/GenBank/DDBJ databases">
        <authorList>
            <person name="Blom J."/>
        </authorList>
    </citation>
    <scope>NUCLEOTIDE SEQUENCE [LARGE SCALE GENOMIC DNA]</scope>
</reference>
<dbReference type="Pfam" id="PF06029">
    <property type="entry name" value="AlkA_N"/>
    <property type="match status" value="1"/>
</dbReference>
<keyword evidence="8" id="KW-0862">Zinc</keyword>
<keyword evidence="6" id="KW-0479">Metal-binding</keyword>
<evidence type="ECO:0000256" key="5">
    <source>
        <dbReference type="ARBA" id="ARBA00022679"/>
    </source>
</evidence>
<dbReference type="PANTHER" id="PTHR43003">
    <property type="entry name" value="DNA-3-METHYLADENINE GLYCOSYLASE"/>
    <property type="match status" value="1"/>
</dbReference>
<keyword evidence="12" id="KW-0804">Transcription</keyword>
<dbReference type="SMART" id="SM00478">
    <property type="entry name" value="ENDO3c"/>
    <property type="match status" value="1"/>
</dbReference>
<dbReference type="GO" id="GO:0008270">
    <property type="term" value="F:zinc ion binding"/>
    <property type="evidence" value="ECO:0007669"/>
    <property type="project" value="InterPro"/>
</dbReference>
<accession>A0A0U5L2S9</accession>
<evidence type="ECO:0000256" key="9">
    <source>
        <dbReference type="ARBA" id="ARBA00023015"/>
    </source>
</evidence>
<keyword evidence="16" id="KW-1185">Reference proteome</keyword>
<dbReference type="InterPro" id="IPR009057">
    <property type="entry name" value="Homeodomain-like_sf"/>
</dbReference>
<dbReference type="GO" id="GO:0043916">
    <property type="term" value="F:DNA-7-methylguanine glycosylase activity"/>
    <property type="evidence" value="ECO:0007669"/>
    <property type="project" value="TreeGrafter"/>
</dbReference>
<dbReference type="GO" id="GO:0006285">
    <property type="term" value="P:base-excision repair, AP site formation"/>
    <property type="evidence" value="ECO:0007669"/>
    <property type="project" value="TreeGrafter"/>
</dbReference>
<dbReference type="AlphaFoldDB" id="A0A0U5L2S9"/>
<dbReference type="InterPro" id="IPR037046">
    <property type="entry name" value="AlkA_N_sf"/>
</dbReference>
<keyword evidence="5" id="KW-0808">Transferase</keyword>
<dbReference type="STRING" id="1619313.EM595_1130"/>
<keyword evidence="15" id="KW-0378">Hydrolase</keyword>
<dbReference type="SMART" id="SM00342">
    <property type="entry name" value="HTH_ARAC"/>
    <property type="match status" value="1"/>
</dbReference>
<name>A0A0U5L2S9_9GAMM</name>
<dbReference type="GO" id="GO:0005737">
    <property type="term" value="C:cytoplasm"/>
    <property type="evidence" value="ECO:0007669"/>
    <property type="project" value="TreeGrafter"/>
</dbReference>
<dbReference type="PROSITE" id="PS01124">
    <property type="entry name" value="HTH_ARAC_FAMILY_2"/>
    <property type="match status" value="1"/>
</dbReference>
<keyword evidence="7" id="KW-0227">DNA damage</keyword>
<evidence type="ECO:0000256" key="12">
    <source>
        <dbReference type="ARBA" id="ARBA00023163"/>
    </source>
</evidence>
<dbReference type="GO" id="GO:0008725">
    <property type="term" value="F:DNA-3-methyladenine glycosylase activity"/>
    <property type="evidence" value="ECO:0007669"/>
    <property type="project" value="TreeGrafter"/>
</dbReference>
<evidence type="ECO:0000259" key="14">
    <source>
        <dbReference type="PROSITE" id="PS01124"/>
    </source>
</evidence>
<comment type="cofactor">
    <cofactor evidence="2">
        <name>Zn(2+)</name>
        <dbReference type="ChEBI" id="CHEBI:29105"/>
    </cofactor>
</comment>
<dbReference type="GO" id="GO:0032259">
    <property type="term" value="P:methylation"/>
    <property type="evidence" value="ECO:0007669"/>
    <property type="project" value="UniProtKB-KW"/>
</dbReference>
<proteinExistence type="predicted"/>
<dbReference type="InterPro" id="IPR051912">
    <property type="entry name" value="Alkylbase_DNA_Glycosylase/TA"/>
</dbReference>
<dbReference type="PANTHER" id="PTHR43003:SF13">
    <property type="entry name" value="DNA-3-METHYLADENINE GLYCOSYLASE 2"/>
    <property type="match status" value="1"/>
</dbReference>
<dbReference type="GO" id="GO:0008168">
    <property type="term" value="F:methyltransferase activity"/>
    <property type="evidence" value="ECO:0007669"/>
    <property type="project" value="UniProtKB-KW"/>
</dbReference>
<evidence type="ECO:0000256" key="1">
    <source>
        <dbReference type="ARBA" id="ARBA00000086"/>
    </source>
</evidence>
<evidence type="ECO:0000313" key="16">
    <source>
        <dbReference type="Proteomes" id="UP000059419"/>
    </source>
</evidence>
<evidence type="ECO:0000256" key="7">
    <source>
        <dbReference type="ARBA" id="ARBA00022763"/>
    </source>
</evidence>
<dbReference type="EC" id="3.2.2.21" evidence="3"/>
<dbReference type="Gene3D" id="1.10.10.60">
    <property type="entry name" value="Homeodomain-like"/>
    <property type="match status" value="2"/>
</dbReference>
<keyword evidence="9" id="KW-0805">Transcription regulation</keyword>
<keyword evidence="13" id="KW-0234">DNA repair</keyword>
<dbReference type="CDD" id="cd00056">
    <property type="entry name" value="ENDO3c"/>
    <property type="match status" value="1"/>
</dbReference>
<evidence type="ECO:0000256" key="11">
    <source>
        <dbReference type="ARBA" id="ARBA00023159"/>
    </source>
</evidence>
<dbReference type="PATRIC" id="fig|1619313.3.peg.1171"/>
<comment type="catalytic activity">
    <reaction evidence="1">
        <text>Hydrolysis of alkylated DNA, releasing 3-methyladenine, 3-methylguanine, 7-methylguanine and 7-methyladenine.</text>
        <dbReference type="EC" id="3.2.2.21"/>
    </reaction>
</comment>
<dbReference type="Gene3D" id="1.10.340.30">
    <property type="entry name" value="Hypothetical protein, domain 2"/>
    <property type="match status" value="1"/>
</dbReference>
<dbReference type="InterPro" id="IPR018062">
    <property type="entry name" value="HTH_AraC-typ_CS"/>
</dbReference>
<dbReference type="SUPFAM" id="SSF48150">
    <property type="entry name" value="DNA-glycosylase"/>
    <property type="match status" value="1"/>
</dbReference>
<evidence type="ECO:0000256" key="8">
    <source>
        <dbReference type="ARBA" id="ARBA00022833"/>
    </source>
</evidence>
<evidence type="ECO:0000256" key="6">
    <source>
        <dbReference type="ARBA" id="ARBA00022723"/>
    </source>
</evidence>
<dbReference type="Pfam" id="PF12833">
    <property type="entry name" value="HTH_18"/>
    <property type="match status" value="1"/>
</dbReference>
<dbReference type="InterPro" id="IPR035451">
    <property type="entry name" value="Ada-like_dom_sf"/>
</dbReference>
<sequence>MSENSECEDETPAMFSVRHYRRKENGMIDSDIAWQALTSRDTRFDGVFFVGVTSTGIYCRPICPVKAPLQKNCLFFANAEAAEKAKFRPCLRCRPELAPGNAPVDNSHRVADLLVQRLEQGAIDETESLEEIAAQFDLSLRQLRRIVHKELGVSPLELRQTRRLLLAKQLLTETALPVTDIAYASGFASLRRFNDVFQRCYRMSPSQLRKTVVDEHAPPLNSTSTLELSYRPPFDWQIMLDFLRGHAVLHIEHVDDISYSRTVALGHHQGWIRVTHHQKKPVLLVEFTHSLLPVLPALLRRLRNLFDLNAQPACIDEALRQDPLLAKSVADFPGLRIPGAFDGFELTVRAILGQQITVKAATTLGGRFANAFGDKIETPFPTLSRLPPSATRIHHATLDEIASLGIISARAKCILALAEACSSGALILDACPWPQKIIAQLKALPGIGDWTAQYVAMRALRWPDAFPAGDIVIRNNLGGMTAKQAEQRSAVWRPWRSYAVMHIWRSLGKNGIRK</sequence>
<dbReference type="InterPro" id="IPR023170">
    <property type="entry name" value="HhH_base_excis_C"/>
</dbReference>
<dbReference type="Pfam" id="PF02805">
    <property type="entry name" value="Ada_Zn_binding"/>
    <property type="match status" value="1"/>
</dbReference>
<dbReference type="GO" id="GO:0043565">
    <property type="term" value="F:sequence-specific DNA binding"/>
    <property type="evidence" value="ECO:0007669"/>
    <property type="project" value="InterPro"/>
</dbReference>
<dbReference type="GO" id="GO:0032131">
    <property type="term" value="F:alkylated DNA binding"/>
    <property type="evidence" value="ECO:0007669"/>
    <property type="project" value="TreeGrafter"/>
</dbReference>
<gene>
    <name evidence="15" type="ORF">EM595_1130</name>
</gene>
<evidence type="ECO:0000313" key="15">
    <source>
        <dbReference type="EMBL" id="CUU23365.1"/>
    </source>
</evidence>
<dbReference type="InterPro" id="IPR010316">
    <property type="entry name" value="AlkA_N"/>
</dbReference>
<dbReference type="GO" id="GO:0006307">
    <property type="term" value="P:DNA alkylation repair"/>
    <property type="evidence" value="ECO:0007669"/>
    <property type="project" value="TreeGrafter"/>
</dbReference>
<organism evidence="15 16">
    <name type="scientific">Duffyella gerundensis</name>
    <dbReference type="NCBI Taxonomy" id="1619313"/>
    <lineage>
        <taxon>Bacteria</taxon>
        <taxon>Pseudomonadati</taxon>
        <taxon>Pseudomonadota</taxon>
        <taxon>Gammaproteobacteria</taxon>
        <taxon>Enterobacterales</taxon>
        <taxon>Erwiniaceae</taxon>
        <taxon>Duffyella</taxon>
    </lineage>
</organism>
<dbReference type="InterPro" id="IPR003265">
    <property type="entry name" value="HhH-GPD_domain"/>
</dbReference>
<dbReference type="KEGG" id="ege:EM595_1130"/>
<dbReference type="SUPFAM" id="SSF46689">
    <property type="entry name" value="Homeodomain-like"/>
    <property type="match status" value="1"/>
</dbReference>
<evidence type="ECO:0000256" key="13">
    <source>
        <dbReference type="ARBA" id="ARBA00023204"/>
    </source>
</evidence>
<keyword evidence="10" id="KW-0238">DNA-binding</keyword>
<dbReference type="Gene3D" id="3.30.310.20">
    <property type="entry name" value="DNA-3-methyladenine glycosylase AlkA, N-terminal domain"/>
    <property type="match status" value="1"/>
</dbReference>
<keyword evidence="4" id="KW-0489">Methyltransferase</keyword>
<dbReference type="Gene3D" id="3.40.10.10">
    <property type="entry name" value="DNA Methylphosphotriester Repair Domain"/>
    <property type="match status" value="1"/>
</dbReference>
<dbReference type="SUPFAM" id="SSF57884">
    <property type="entry name" value="Ada DNA repair protein, N-terminal domain (N-Ada 10)"/>
    <property type="match status" value="1"/>
</dbReference>
<evidence type="ECO:0000256" key="3">
    <source>
        <dbReference type="ARBA" id="ARBA00012000"/>
    </source>
</evidence>
<dbReference type="EMBL" id="LN907827">
    <property type="protein sequence ID" value="CUU23365.1"/>
    <property type="molecule type" value="Genomic_DNA"/>
</dbReference>
<dbReference type="SMART" id="SM01009">
    <property type="entry name" value="AlkA_N"/>
    <property type="match status" value="1"/>
</dbReference>